<evidence type="ECO:0000256" key="1">
    <source>
        <dbReference type="SAM" id="MobiDB-lite"/>
    </source>
</evidence>
<keyword evidence="2" id="KW-0732">Signal</keyword>
<keyword evidence="4" id="KW-1185">Reference proteome</keyword>
<protein>
    <recommendedName>
        <fullName evidence="5">Lipoprotein</fullName>
    </recommendedName>
</protein>
<dbReference type="PROSITE" id="PS51257">
    <property type="entry name" value="PROKAR_LIPOPROTEIN"/>
    <property type="match status" value="1"/>
</dbReference>
<feature type="region of interest" description="Disordered" evidence="1">
    <location>
        <begin position="33"/>
        <end position="52"/>
    </location>
</feature>
<evidence type="ECO:0000313" key="3">
    <source>
        <dbReference type="EMBL" id="MDY0747932.1"/>
    </source>
</evidence>
<evidence type="ECO:0000256" key="2">
    <source>
        <dbReference type="SAM" id="SignalP"/>
    </source>
</evidence>
<comment type="caution">
    <text evidence="3">The sequence shown here is derived from an EMBL/GenBank/DDBJ whole genome shotgun (WGS) entry which is preliminary data.</text>
</comment>
<feature type="chain" id="PRO_5045139009" description="Lipoprotein" evidence="2">
    <location>
        <begin position="23"/>
        <end position="119"/>
    </location>
</feature>
<evidence type="ECO:0000313" key="4">
    <source>
        <dbReference type="Proteomes" id="UP001285263"/>
    </source>
</evidence>
<accession>A0ABU5DNQ4</accession>
<feature type="compositionally biased region" description="Basic and acidic residues" evidence="1">
    <location>
        <begin position="33"/>
        <end position="45"/>
    </location>
</feature>
<feature type="signal peptide" evidence="2">
    <location>
        <begin position="1"/>
        <end position="22"/>
    </location>
</feature>
<proteinExistence type="predicted"/>
<dbReference type="EMBL" id="JAXCLA010000009">
    <property type="protein sequence ID" value="MDY0747932.1"/>
    <property type="molecule type" value="Genomic_DNA"/>
</dbReference>
<evidence type="ECO:0008006" key="5">
    <source>
        <dbReference type="Google" id="ProtNLM"/>
    </source>
</evidence>
<reference evidence="3 4" key="1">
    <citation type="submission" date="2023-11" db="EMBL/GenBank/DDBJ databases">
        <title>Paucibacter sp. nov., isolated from fresh soil in Korea.</title>
        <authorList>
            <person name="Le N.T.T."/>
        </authorList>
    </citation>
    <scope>NUCLEOTIDE SEQUENCE [LARGE SCALE GENOMIC DNA]</scope>
    <source>
        <strain evidence="3 4">R3-3</strain>
    </source>
</reference>
<sequence>MKRTALAALLPIALAACSGALSEGQIKEALQADQKRAQERAEETARAVGGGMAGDMVRQASAQSQVEIVSVHKVGCKEDGEKAYRCDVEIEASRGGKTAKAPPMSIRFVKGSDGWVAQQ</sequence>
<dbReference type="Proteomes" id="UP001285263">
    <property type="component" value="Unassembled WGS sequence"/>
</dbReference>
<organism evidence="3 4">
    <name type="scientific">Roseateles agri</name>
    <dbReference type="NCBI Taxonomy" id="3098619"/>
    <lineage>
        <taxon>Bacteria</taxon>
        <taxon>Pseudomonadati</taxon>
        <taxon>Pseudomonadota</taxon>
        <taxon>Betaproteobacteria</taxon>
        <taxon>Burkholderiales</taxon>
        <taxon>Sphaerotilaceae</taxon>
        <taxon>Roseateles</taxon>
    </lineage>
</organism>
<name>A0ABU5DNQ4_9BURK</name>
<gene>
    <name evidence="3" type="ORF">SNE35_25750</name>
</gene>
<dbReference type="RefSeq" id="WP_320425900.1">
    <property type="nucleotide sequence ID" value="NZ_JAXCLA010000009.1"/>
</dbReference>